<keyword evidence="2" id="KW-1185">Reference proteome</keyword>
<dbReference type="EMBL" id="JACVFC010000003">
    <property type="protein sequence ID" value="MBC9933450.1"/>
    <property type="molecule type" value="Genomic_DNA"/>
</dbReference>
<name>A0ABR7TTT5_9BACT</name>
<accession>A0ABR7TTT5</accession>
<evidence type="ECO:0000313" key="2">
    <source>
        <dbReference type="Proteomes" id="UP000659124"/>
    </source>
</evidence>
<dbReference type="RefSeq" id="WP_188090549.1">
    <property type="nucleotide sequence ID" value="NZ_JACVFC010000003.1"/>
</dbReference>
<gene>
    <name evidence="1" type="ORF">ICL07_23870</name>
</gene>
<dbReference type="Proteomes" id="UP000659124">
    <property type="component" value="Unassembled WGS sequence"/>
</dbReference>
<protein>
    <submittedName>
        <fullName evidence="1">Uncharacterized protein</fullName>
    </submittedName>
</protein>
<comment type="caution">
    <text evidence="1">The sequence shown here is derived from an EMBL/GenBank/DDBJ whole genome shotgun (WGS) entry which is preliminary data.</text>
</comment>
<proteinExistence type="predicted"/>
<evidence type="ECO:0000313" key="1">
    <source>
        <dbReference type="EMBL" id="MBC9933450.1"/>
    </source>
</evidence>
<sequence length="416" mass="46710">MDPGPFKDRTYSRFLGGKLPGKWSFVPVLVRCEFDVKEPLKALELLVTFTPDGKEISRQEIGRHEMLNDAATEAIYSWPMRLNDTTIEVRETRTNKNPAIRCYVLAKDGVIRALPMEKTSFEEYTSRFPALQAPLAIGQPDITKLKKVSRLTPWMSYSEVISYDNLDVYHYGKVTLPGKAPLLLYAYGPTGYDEGEAHDSAVQVVACKPDGTATDQLLVYATISGEDNTRESRNAVIREDGTITLDELDIDGGEMALWSLGSTLTRSVAYRIDTEGKFKQEIRGITYRVSDYSLAKLKEVYETNKEHFAQQEEGHLTEMLFAVHDRMPLGMEVRVHFYKKGNTRLVELYTTDKTGKLLDRYALLNQLEGADYQSVDIPADGEIRGDQAETPYAGPITIHLGSTALQVTPEGKFLAL</sequence>
<reference evidence="1 2" key="1">
    <citation type="submission" date="2020-09" db="EMBL/GenBank/DDBJ databases">
        <title>Genome sequences of type strains of Chitinophaga qingshengii and Chitinophaga varians.</title>
        <authorList>
            <person name="Kittiwongwattana C."/>
        </authorList>
    </citation>
    <scope>NUCLEOTIDE SEQUENCE [LARGE SCALE GENOMIC DNA]</scope>
    <source>
        <strain evidence="1 2">JCM 30026</strain>
    </source>
</reference>
<organism evidence="1 2">
    <name type="scientific">Chitinophaga qingshengii</name>
    <dbReference type="NCBI Taxonomy" id="1569794"/>
    <lineage>
        <taxon>Bacteria</taxon>
        <taxon>Pseudomonadati</taxon>
        <taxon>Bacteroidota</taxon>
        <taxon>Chitinophagia</taxon>
        <taxon>Chitinophagales</taxon>
        <taxon>Chitinophagaceae</taxon>
        <taxon>Chitinophaga</taxon>
    </lineage>
</organism>